<dbReference type="NCBIfam" id="TIGR00435">
    <property type="entry name" value="cysS"/>
    <property type="match status" value="1"/>
</dbReference>
<dbReference type="GO" id="GO:0005524">
    <property type="term" value="F:ATP binding"/>
    <property type="evidence" value="ECO:0007669"/>
    <property type="project" value="UniProtKB-UniRule"/>
</dbReference>
<name>A0A9X3NFP3_9ACTN</name>
<reference evidence="15" key="1">
    <citation type="submission" date="2022-10" db="EMBL/GenBank/DDBJ databases">
        <title>The WGS of Solirubrobacter phytolaccae KCTC 29190.</title>
        <authorList>
            <person name="Jiang Z."/>
        </authorList>
    </citation>
    <scope>NUCLEOTIDE SEQUENCE</scope>
    <source>
        <strain evidence="15">KCTC 29190</strain>
    </source>
</reference>
<dbReference type="InterPro" id="IPR024909">
    <property type="entry name" value="Cys-tRNA/MSH_ligase"/>
</dbReference>
<comment type="similarity">
    <text evidence="2 13">Belongs to the class-I aminoacyl-tRNA synthetase family.</text>
</comment>
<evidence type="ECO:0000256" key="12">
    <source>
        <dbReference type="ARBA" id="ARBA00047398"/>
    </source>
</evidence>
<evidence type="ECO:0000256" key="1">
    <source>
        <dbReference type="ARBA" id="ARBA00004496"/>
    </source>
</evidence>
<dbReference type="InterPro" id="IPR015803">
    <property type="entry name" value="Cys-tRNA-ligase"/>
</dbReference>
<evidence type="ECO:0000256" key="4">
    <source>
        <dbReference type="ARBA" id="ARBA00022490"/>
    </source>
</evidence>
<accession>A0A9X3NFP3</accession>
<dbReference type="SMART" id="SM00840">
    <property type="entry name" value="DALR_2"/>
    <property type="match status" value="1"/>
</dbReference>
<keyword evidence="16" id="KW-1185">Reference proteome</keyword>
<dbReference type="GO" id="GO:0008270">
    <property type="term" value="F:zinc ion binding"/>
    <property type="evidence" value="ECO:0007669"/>
    <property type="project" value="UniProtKB-UniRule"/>
</dbReference>
<dbReference type="Proteomes" id="UP001147653">
    <property type="component" value="Unassembled WGS sequence"/>
</dbReference>
<evidence type="ECO:0000313" key="15">
    <source>
        <dbReference type="EMBL" id="MDA0185738.1"/>
    </source>
</evidence>
<keyword evidence="8 13" id="KW-0862">Zinc</keyword>
<dbReference type="InterPro" id="IPR014729">
    <property type="entry name" value="Rossmann-like_a/b/a_fold"/>
</dbReference>
<dbReference type="SUPFAM" id="SSF52374">
    <property type="entry name" value="Nucleotidylyl transferase"/>
    <property type="match status" value="1"/>
</dbReference>
<evidence type="ECO:0000256" key="3">
    <source>
        <dbReference type="ARBA" id="ARBA00011245"/>
    </source>
</evidence>
<comment type="caution">
    <text evidence="15">The sequence shown here is derived from an EMBL/GenBank/DDBJ whole genome shotgun (WGS) entry which is preliminary data.</text>
</comment>
<evidence type="ECO:0000256" key="13">
    <source>
        <dbReference type="HAMAP-Rule" id="MF_00041"/>
    </source>
</evidence>
<evidence type="ECO:0000259" key="14">
    <source>
        <dbReference type="SMART" id="SM00840"/>
    </source>
</evidence>
<dbReference type="GO" id="GO:0005829">
    <property type="term" value="C:cytosol"/>
    <property type="evidence" value="ECO:0007669"/>
    <property type="project" value="TreeGrafter"/>
</dbReference>
<dbReference type="GO" id="GO:0006423">
    <property type="term" value="P:cysteinyl-tRNA aminoacylation"/>
    <property type="evidence" value="ECO:0007669"/>
    <property type="project" value="UniProtKB-UniRule"/>
</dbReference>
<feature type="domain" description="Cysteinyl-tRNA synthetase class Ia DALR" evidence="14">
    <location>
        <begin position="343"/>
        <end position="393"/>
    </location>
</feature>
<comment type="subunit">
    <text evidence="3 13">Monomer.</text>
</comment>
<evidence type="ECO:0000256" key="7">
    <source>
        <dbReference type="ARBA" id="ARBA00022741"/>
    </source>
</evidence>
<feature type="binding site" evidence="13">
    <location>
        <position position="240"/>
    </location>
    <ligand>
        <name>Zn(2+)</name>
        <dbReference type="ChEBI" id="CHEBI:29105"/>
    </ligand>
</feature>
<dbReference type="SUPFAM" id="SSF47323">
    <property type="entry name" value="Anticodon-binding domain of a subclass of class I aminoacyl-tRNA synthetases"/>
    <property type="match status" value="1"/>
</dbReference>
<comment type="catalytic activity">
    <reaction evidence="12 13">
        <text>tRNA(Cys) + L-cysteine + ATP = L-cysteinyl-tRNA(Cys) + AMP + diphosphate</text>
        <dbReference type="Rhea" id="RHEA:17773"/>
        <dbReference type="Rhea" id="RHEA-COMP:9661"/>
        <dbReference type="Rhea" id="RHEA-COMP:9679"/>
        <dbReference type="ChEBI" id="CHEBI:30616"/>
        <dbReference type="ChEBI" id="CHEBI:33019"/>
        <dbReference type="ChEBI" id="CHEBI:35235"/>
        <dbReference type="ChEBI" id="CHEBI:78442"/>
        <dbReference type="ChEBI" id="CHEBI:78517"/>
        <dbReference type="ChEBI" id="CHEBI:456215"/>
        <dbReference type="EC" id="6.1.1.16"/>
    </reaction>
</comment>
<keyword evidence="6 13" id="KW-0479">Metal-binding</keyword>
<protein>
    <recommendedName>
        <fullName evidence="13">Cysteine--tRNA ligase</fullName>
        <ecNumber evidence="13">6.1.1.16</ecNumber>
    </recommendedName>
    <alternativeName>
        <fullName evidence="13">Cysteinyl-tRNA synthetase</fullName>
        <shortName evidence="13">CysRS</shortName>
    </alternativeName>
</protein>
<evidence type="ECO:0000313" key="16">
    <source>
        <dbReference type="Proteomes" id="UP001147653"/>
    </source>
</evidence>
<dbReference type="InterPro" id="IPR056411">
    <property type="entry name" value="CysS_C"/>
</dbReference>
<proteinExistence type="inferred from homology"/>
<evidence type="ECO:0000256" key="10">
    <source>
        <dbReference type="ARBA" id="ARBA00022917"/>
    </source>
</evidence>
<dbReference type="Gene3D" id="3.40.50.620">
    <property type="entry name" value="HUPs"/>
    <property type="match status" value="1"/>
</dbReference>
<gene>
    <name evidence="13 15" type="primary">cysS</name>
    <name evidence="15" type="ORF">OJ997_35870</name>
</gene>
<dbReference type="PANTHER" id="PTHR10890:SF3">
    <property type="entry name" value="CYSTEINE--TRNA LIGASE, CYTOPLASMIC"/>
    <property type="match status" value="1"/>
</dbReference>
<dbReference type="Gene3D" id="1.20.120.1910">
    <property type="entry name" value="Cysteine-tRNA ligase, C-terminal anti-codon recognition domain"/>
    <property type="match status" value="1"/>
</dbReference>
<dbReference type="Pfam" id="PF09190">
    <property type="entry name" value="DALR_2"/>
    <property type="match status" value="1"/>
</dbReference>
<comment type="subcellular location">
    <subcellularLocation>
        <location evidence="1 13">Cytoplasm</location>
    </subcellularLocation>
</comment>
<dbReference type="EMBL" id="JAPDDP010000138">
    <property type="protein sequence ID" value="MDA0185738.1"/>
    <property type="molecule type" value="Genomic_DNA"/>
</dbReference>
<dbReference type="CDD" id="cd00672">
    <property type="entry name" value="CysRS_core"/>
    <property type="match status" value="1"/>
</dbReference>
<keyword evidence="7 13" id="KW-0547">Nucleotide-binding</keyword>
<dbReference type="InterPro" id="IPR015273">
    <property type="entry name" value="Cys-tRNA-synt_Ia_DALR"/>
</dbReference>
<keyword evidence="5 13" id="KW-0436">Ligase</keyword>
<evidence type="ECO:0000256" key="6">
    <source>
        <dbReference type="ARBA" id="ARBA00022723"/>
    </source>
</evidence>
<dbReference type="GO" id="GO:0004817">
    <property type="term" value="F:cysteine-tRNA ligase activity"/>
    <property type="evidence" value="ECO:0007669"/>
    <property type="project" value="UniProtKB-UniRule"/>
</dbReference>
<feature type="binding site" evidence="13">
    <location>
        <position position="30"/>
    </location>
    <ligand>
        <name>Zn(2+)</name>
        <dbReference type="ChEBI" id="CHEBI:29105"/>
    </ligand>
</feature>
<feature type="short sequence motif" description="'HIGH' region" evidence="13">
    <location>
        <begin position="32"/>
        <end position="42"/>
    </location>
</feature>
<feature type="binding site" evidence="13">
    <location>
        <position position="211"/>
    </location>
    <ligand>
        <name>Zn(2+)</name>
        <dbReference type="ChEBI" id="CHEBI:29105"/>
    </ligand>
</feature>
<dbReference type="EC" id="6.1.1.16" evidence="13"/>
<feature type="binding site" evidence="13">
    <location>
        <position position="271"/>
    </location>
    <ligand>
        <name>ATP</name>
        <dbReference type="ChEBI" id="CHEBI:30616"/>
    </ligand>
</feature>
<evidence type="ECO:0000256" key="5">
    <source>
        <dbReference type="ARBA" id="ARBA00022598"/>
    </source>
</evidence>
<evidence type="ECO:0000256" key="8">
    <source>
        <dbReference type="ARBA" id="ARBA00022833"/>
    </source>
</evidence>
<dbReference type="Pfam" id="PF23493">
    <property type="entry name" value="CysS_C"/>
    <property type="match status" value="1"/>
</dbReference>
<dbReference type="PRINTS" id="PR00983">
    <property type="entry name" value="TRNASYNTHCYS"/>
</dbReference>
<dbReference type="AlphaFoldDB" id="A0A9X3NFP3"/>
<organism evidence="15 16">
    <name type="scientific">Solirubrobacter phytolaccae</name>
    <dbReference type="NCBI Taxonomy" id="1404360"/>
    <lineage>
        <taxon>Bacteria</taxon>
        <taxon>Bacillati</taxon>
        <taxon>Actinomycetota</taxon>
        <taxon>Thermoleophilia</taxon>
        <taxon>Solirubrobacterales</taxon>
        <taxon>Solirubrobacteraceae</taxon>
        <taxon>Solirubrobacter</taxon>
    </lineage>
</organism>
<feature type="binding site" evidence="13">
    <location>
        <position position="236"/>
    </location>
    <ligand>
        <name>Zn(2+)</name>
        <dbReference type="ChEBI" id="CHEBI:29105"/>
    </ligand>
</feature>
<dbReference type="HAMAP" id="MF_00041">
    <property type="entry name" value="Cys_tRNA_synth"/>
    <property type="match status" value="1"/>
</dbReference>
<keyword evidence="10 13" id="KW-0648">Protein biosynthesis</keyword>
<dbReference type="PANTHER" id="PTHR10890">
    <property type="entry name" value="CYSTEINYL-TRNA SYNTHETASE"/>
    <property type="match status" value="1"/>
</dbReference>
<comment type="cofactor">
    <cofactor evidence="13">
        <name>Zn(2+)</name>
        <dbReference type="ChEBI" id="CHEBI:29105"/>
    </cofactor>
    <text evidence="13">Binds 1 zinc ion per subunit.</text>
</comment>
<feature type="short sequence motif" description="'KMSKS' region" evidence="13">
    <location>
        <begin position="268"/>
        <end position="272"/>
    </location>
</feature>
<dbReference type="RefSeq" id="WP_270030259.1">
    <property type="nucleotide sequence ID" value="NZ_JAPDDP010000138.1"/>
</dbReference>
<keyword evidence="4 13" id="KW-0963">Cytoplasm</keyword>
<keyword evidence="11 13" id="KW-0030">Aminoacyl-tRNA synthetase</keyword>
<dbReference type="Pfam" id="PF01406">
    <property type="entry name" value="tRNA-synt_1e"/>
    <property type="match status" value="1"/>
</dbReference>
<keyword evidence="9 13" id="KW-0067">ATP-binding</keyword>
<evidence type="ECO:0000256" key="9">
    <source>
        <dbReference type="ARBA" id="ARBA00022840"/>
    </source>
</evidence>
<dbReference type="InterPro" id="IPR009080">
    <property type="entry name" value="tRNAsynth_Ia_anticodon-bd"/>
</dbReference>
<evidence type="ECO:0000256" key="11">
    <source>
        <dbReference type="ARBA" id="ARBA00023146"/>
    </source>
</evidence>
<evidence type="ECO:0000256" key="2">
    <source>
        <dbReference type="ARBA" id="ARBA00005594"/>
    </source>
</evidence>
<dbReference type="InterPro" id="IPR032678">
    <property type="entry name" value="tRNA-synt_1_cat_dom"/>
</dbReference>
<sequence length="449" mass="49627">MPDVTLYDTRTRSLQPFQPRDPARVGIYACGPTVYARVHVGNARPFVVFSQLKRFLQHEGYGVTLVGNITDINDKIYTAAKAAGVPSGQLAEEMAAHYRADTDRIGLGRPDAEPLATEYVTHIIELIQRLLDTDAAYVAEGDVYFRVRAVDNYGELSRRDLDQMDQGEGVEGADLKQDPLDFALWKAWKEGEDTEWDAPWGKGRPGWHIECSAMAEALLGVEFDIHGGGVDLVFPHHENEAAQTLAARGAPLARIWMHNGMLELVGEKMSKSVGNIRGLHEVLDQVGGDVLVLYFSSGHYRQPLAFSDERLEDAKRSAERIRDAARRLVEGASPEALRPHRDAFFAALSNDFNTAEALASLYGWIRDANRSEEPVGNADLKEMLDVLGLEGLMVAGDAPTAEATELAQQREQARQDKDWAEADRLRDQLLAMGWIVRDGPDGPELVPAS</sequence>